<keyword evidence="3" id="KW-1185">Reference proteome</keyword>
<dbReference type="AlphaFoldDB" id="A0AAW1NBB3"/>
<feature type="compositionally biased region" description="Pro residues" evidence="1">
    <location>
        <begin position="14"/>
        <end position="36"/>
    </location>
</feature>
<sequence>MEGKRSREERLRADPPPPPPLRSTGRPLPPPPPRGGPPSRVQPVDRERLVVSIPLKILLSWERNPRMRFKFTHERTPRFVKKVSPAARRRDAKLSFAIVYPDRNV</sequence>
<evidence type="ECO:0000313" key="3">
    <source>
        <dbReference type="Proteomes" id="UP001443914"/>
    </source>
</evidence>
<feature type="region of interest" description="Disordered" evidence="1">
    <location>
        <begin position="1"/>
        <end position="45"/>
    </location>
</feature>
<dbReference type="EMBL" id="JBDFQZ010000001">
    <property type="protein sequence ID" value="KAK9755633.1"/>
    <property type="molecule type" value="Genomic_DNA"/>
</dbReference>
<accession>A0AAW1NBB3</accession>
<reference evidence="2" key="1">
    <citation type="submission" date="2024-03" db="EMBL/GenBank/DDBJ databases">
        <title>WGS assembly of Saponaria officinalis var. Norfolk2.</title>
        <authorList>
            <person name="Jenkins J."/>
            <person name="Shu S."/>
            <person name="Grimwood J."/>
            <person name="Barry K."/>
            <person name="Goodstein D."/>
            <person name="Schmutz J."/>
            <person name="Leebens-Mack J."/>
            <person name="Osbourn A."/>
        </authorList>
    </citation>
    <scope>NUCLEOTIDE SEQUENCE [LARGE SCALE GENOMIC DNA]</scope>
    <source>
        <strain evidence="2">JIC</strain>
    </source>
</reference>
<proteinExistence type="predicted"/>
<evidence type="ECO:0000256" key="1">
    <source>
        <dbReference type="SAM" id="MobiDB-lite"/>
    </source>
</evidence>
<feature type="compositionally biased region" description="Basic and acidic residues" evidence="1">
    <location>
        <begin position="1"/>
        <end position="13"/>
    </location>
</feature>
<organism evidence="2 3">
    <name type="scientific">Saponaria officinalis</name>
    <name type="common">Common soapwort</name>
    <name type="synonym">Lychnis saponaria</name>
    <dbReference type="NCBI Taxonomy" id="3572"/>
    <lineage>
        <taxon>Eukaryota</taxon>
        <taxon>Viridiplantae</taxon>
        <taxon>Streptophyta</taxon>
        <taxon>Embryophyta</taxon>
        <taxon>Tracheophyta</taxon>
        <taxon>Spermatophyta</taxon>
        <taxon>Magnoliopsida</taxon>
        <taxon>eudicotyledons</taxon>
        <taxon>Gunneridae</taxon>
        <taxon>Pentapetalae</taxon>
        <taxon>Caryophyllales</taxon>
        <taxon>Caryophyllaceae</taxon>
        <taxon>Caryophylleae</taxon>
        <taxon>Saponaria</taxon>
    </lineage>
</organism>
<dbReference type="Proteomes" id="UP001443914">
    <property type="component" value="Unassembled WGS sequence"/>
</dbReference>
<protein>
    <submittedName>
        <fullName evidence="2">Uncharacterized protein</fullName>
    </submittedName>
</protein>
<gene>
    <name evidence="2" type="ORF">RND81_01G039700</name>
</gene>
<name>A0AAW1NBB3_SAPOF</name>
<comment type="caution">
    <text evidence="2">The sequence shown here is derived from an EMBL/GenBank/DDBJ whole genome shotgun (WGS) entry which is preliminary data.</text>
</comment>
<evidence type="ECO:0000313" key="2">
    <source>
        <dbReference type="EMBL" id="KAK9755633.1"/>
    </source>
</evidence>